<feature type="compositionally biased region" description="Polar residues" evidence="1">
    <location>
        <begin position="30"/>
        <end position="46"/>
    </location>
</feature>
<dbReference type="RefSeq" id="XP_056073588.1">
    <property type="nucleotide sequence ID" value="XM_056213280.1"/>
</dbReference>
<evidence type="ECO:0000256" key="1">
    <source>
        <dbReference type="SAM" id="MobiDB-lite"/>
    </source>
</evidence>
<dbReference type="GeneID" id="80908025"/>
<gene>
    <name evidence="2" type="ORF">N0V89_004495</name>
</gene>
<name>A0A9W8XQM2_9PLEO</name>
<protein>
    <submittedName>
        <fullName evidence="2">Uncharacterized protein</fullName>
    </submittedName>
</protein>
<accession>A0A9W8XQM2</accession>
<reference evidence="2" key="1">
    <citation type="submission" date="2022-10" db="EMBL/GenBank/DDBJ databases">
        <title>Tapping the CABI collections for fungal endophytes: first genome assemblies for Collariella, Neodidymelliopsis, Ascochyta clinopodiicola, Didymella pomorum, Didymosphaeria variabile, Neocosmospora piperis and Neocucurbitaria cava.</title>
        <authorList>
            <person name="Hill R."/>
        </authorList>
    </citation>
    <scope>NUCLEOTIDE SEQUENCE</scope>
    <source>
        <strain evidence="2">IMI 356815</strain>
    </source>
</reference>
<comment type="caution">
    <text evidence="2">The sequence shown here is derived from an EMBL/GenBank/DDBJ whole genome shotgun (WGS) entry which is preliminary data.</text>
</comment>
<sequence length="272" mass="30900">MDSSPLLAGVLQRNYDRANMGAPMPAPPIMSTTSPQNRPKSTPAYPSSNHLISARSTLLKLRSNLPGYARLPPTKKFRHARKIEALGTQIDLDYQLLPHLSKKDWSRRAIMAPRDASRIRKMRKGLGACGRKKAGKKLSRELARKMRERDPIIGGDEGVMWINRGRTKRSSRLGCVESVGGVVEMMNGMKGESQWRALEMQELEARFWGGYVRLGEAVLEAEPEWERELRGDLDRDAFEAFLESDEQEWGGEPRSEYSWQGFAAFLENRIRE</sequence>
<evidence type="ECO:0000313" key="3">
    <source>
        <dbReference type="Proteomes" id="UP001140513"/>
    </source>
</evidence>
<feature type="region of interest" description="Disordered" evidence="1">
    <location>
        <begin position="19"/>
        <end position="46"/>
    </location>
</feature>
<dbReference type="AlphaFoldDB" id="A0A9W8XQM2"/>
<organism evidence="2 3">
    <name type="scientific">Didymosphaeria variabile</name>
    <dbReference type="NCBI Taxonomy" id="1932322"/>
    <lineage>
        <taxon>Eukaryota</taxon>
        <taxon>Fungi</taxon>
        <taxon>Dikarya</taxon>
        <taxon>Ascomycota</taxon>
        <taxon>Pezizomycotina</taxon>
        <taxon>Dothideomycetes</taxon>
        <taxon>Pleosporomycetidae</taxon>
        <taxon>Pleosporales</taxon>
        <taxon>Massarineae</taxon>
        <taxon>Didymosphaeriaceae</taxon>
        <taxon>Didymosphaeria</taxon>
    </lineage>
</organism>
<dbReference type="EMBL" id="JAPEUX010000003">
    <property type="protein sequence ID" value="KAJ4356462.1"/>
    <property type="molecule type" value="Genomic_DNA"/>
</dbReference>
<proteinExistence type="predicted"/>
<dbReference type="OrthoDB" id="10673613at2759"/>
<keyword evidence="3" id="KW-1185">Reference proteome</keyword>
<dbReference type="Proteomes" id="UP001140513">
    <property type="component" value="Unassembled WGS sequence"/>
</dbReference>
<evidence type="ECO:0000313" key="2">
    <source>
        <dbReference type="EMBL" id="KAJ4356462.1"/>
    </source>
</evidence>